<dbReference type="CDD" id="cd00761">
    <property type="entry name" value="Glyco_tranf_GTA_type"/>
    <property type="match status" value="2"/>
</dbReference>
<dbReference type="PANTHER" id="PTHR22916">
    <property type="entry name" value="GLYCOSYLTRANSFERASE"/>
    <property type="match status" value="1"/>
</dbReference>
<dbReference type="AlphaFoldDB" id="A0A9D1RCN6"/>
<name>A0A9D1RCN6_9FIRM</name>
<reference evidence="2" key="1">
    <citation type="journal article" date="2021" name="PeerJ">
        <title>Extensive microbial diversity within the chicken gut microbiome revealed by metagenomics and culture.</title>
        <authorList>
            <person name="Gilroy R."/>
            <person name="Ravi A."/>
            <person name="Getino M."/>
            <person name="Pursley I."/>
            <person name="Horton D.L."/>
            <person name="Alikhan N.F."/>
            <person name="Baker D."/>
            <person name="Gharbi K."/>
            <person name="Hall N."/>
            <person name="Watson M."/>
            <person name="Adriaenssens E.M."/>
            <person name="Foster-Nyarko E."/>
            <person name="Jarju S."/>
            <person name="Secka A."/>
            <person name="Antonio M."/>
            <person name="Oren A."/>
            <person name="Chaudhuri R.R."/>
            <person name="La Ragione R."/>
            <person name="Hildebrand F."/>
            <person name="Pallen M.J."/>
        </authorList>
    </citation>
    <scope>NUCLEOTIDE SEQUENCE</scope>
    <source>
        <strain evidence="2">421</strain>
    </source>
</reference>
<gene>
    <name evidence="2" type="ORF">IAA48_01465</name>
</gene>
<comment type="caution">
    <text evidence="2">The sequence shown here is derived from an EMBL/GenBank/DDBJ whole genome shotgun (WGS) entry which is preliminary data.</text>
</comment>
<evidence type="ECO:0000313" key="3">
    <source>
        <dbReference type="Proteomes" id="UP000824205"/>
    </source>
</evidence>
<dbReference type="EMBL" id="DXGE01000006">
    <property type="protein sequence ID" value="HIW85142.1"/>
    <property type="molecule type" value="Genomic_DNA"/>
</dbReference>
<dbReference type="InterPro" id="IPR001173">
    <property type="entry name" value="Glyco_trans_2-like"/>
</dbReference>
<dbReference type="SUPFAM" id="SSF53448">
    <property type="entry name" value="Nucleotide-diphospho-sugar transferases"/>
    <property type="match status" value="2"/>
</dbReference>
<sequence length="703" mass="82334">MINISFIIPVYNQEKYIESFLRTLCAVKIPDTEIICVDDGSTDNTAAMLDRAAENNAMIRVYHIENRGPGHARNFGLGAARGKYIAFCDSDDGIHTDLYEKMYNTIAKEDKELVLTNFREIYDSGEVIERAFRFKSSHDHWELLRHIALYGKIFSREFIEKNDIRFPETYQAEDRVFLGRVVVAKPDFLWLDGISYDYLRHESARRETLTHTYSFAHFEQRIKCWHDFYDICSGDYPAETKMNILHGMAFIYRVWAKLPLETKGDGLALIRKLLDFPQRGEIGKKEVFGLPLEEFLKISSYEEYARAVTEKSTNRPVRRHKKTENPCVSVIMPLYNAGKYLRKCLQSLCEQTFDDFELICIDDGSEDNTIEIVQEYMTFDKRIDLLRQNHGLAGVARNLGMGRAKGEYYLFLDGDDFFEPQLLERSVKKIKEDNAEICLFDAQLYFSDTGEIKRPGIYLKHEFLPKEIPFEGKSYPYIFNLSTASPWNKLIKRSLVDEYEIRFMPLQRCNDVYFIFLTMAVAKRITVLDKVLVNYRQSDASLQASNDKSPYDWYLALIALKKKLVQLSIFDAVEQSFINYALSLSIYNLFSLKTAAAFCDIYNRARTQMFKELGITGYDSAKFYPNNRDKYKKYSYVMSHSVEEYMFAQIKELKGEKWYWLKRAKRAEEKTQNIRKSLTFRVGNAIMRIPRRIKNRLMRLKAK</sequence>
<dbReference type="Gene3D" id="3.90.550.10">
    <property type="entry name" value="Spore Coat Polysaccharide Biosynthesis Protein SpsA, Chain A"/>
    <property type="match status" value="2"/>
</dbReference>
<dbReference type="Proteomes" id="UP000824205">
    <property type="component" value="Unassembled WGS sequence"/>
</dbReference>
<feature type="domain" description="Glycosyltransferase 2-like" evidence="1">
    <location>
        <begin position="329"/>
        <end position="499"/>
    </location>
</feature>
<evidence type="ECO:0000313" key="2">
    <source>
        <dbReference type="EMBL" id="HIW85142.1"/>
    </source>
</evidence>
<dbReference type="GO" id="GO:0016758">
    <property type="term" value="F:hexosyltransferase activity"/>
    <property type="evidence" value="ECO:0007669"/>
    <property type="project" value="UniProtKB-ARBA"/>
</dbReference>
<accession>A0A9D1RCN6</accession>
<organism evidence="2 3">
    <name type="scientific">Candidatus Eubacterium faecipullorum</name>
    <dbReference type="NCBI Taxonomy" id="2838571"/>
    <lineage>
        <taxon>Bacteria</taxon>
        <taxon>Bacillati</taxon>
        <taxon>Bacillota</taxon>
        <taxon>Clostridia</taxon>
        <taxon>Eubacteriales</taxon>
        <taxon>Eubacteriaceae</taxon>
        <taxon>Eubacterium</taxon>
    </lineage>
</organism>
<dbReference type="InterPro" id="IPR029044">
    <property type="entry name" value="Nucleotide-diphossugar_trans"/>
</dbReference>
<dbReference type="Pfam" id="PF00535">
    <property type="entry name" value="Glycos_transf_2"/>
    <property type="match status" value="2"/>
</dbReference>
<feature type="domain" description="Glycosyltransferase 2-like" evidence="1">
    <location>
        <begin position="5"/>
        <end position="140"/>
    </location>
</feature>
<dbReference type="PANTHER" id="PTHR22916:SF3">
    <property type="entry name" value="UDP-GLCNAC:BETAGAL BETA-1,3-N-ACETYLGLUCOSAMINYLTRANSFERASE-LIKE PROTEIN 1"/>
    <property type="match status" value="1"/>
</dbReference>
<proteinExistence type="predicted"/>
<protein>
    <submittedName>
        <fullName evidence="2">Glycosyltransferase</fullName>
    </submittedName>
</protein>
<evidence type="ECO:0000259" key="1">
    <source>
        <dbReference type="Pfam" id="PF00535"/>
    </source>
</evidence>
<reference evidence="2" key="2">
    <citation type="submission" date="2021-04" db="EMBL/GenBank/DDBJ databases">
        <authorList>
            <person name="Gilroy R."/>
        </authorList>
    </citation>
    <scope>NUCLEOTIDE SEQUENCE</scope>
    <source>
        <strain evidence="2">421</strain>
    </source>
</reference>